<keyword evidence="2" id="KW-0732">Signal</keyword>
<dbReference type="Pfam" id="PF14262">
    <property type="entry name" value="Cthe_2159"/>
    <property type="match status" value="1"/>
</dbReference>
<evidence type="ECO:0000256" key="1">
    <source>
        <dbReference type="SAM" id="MobiDB-lite"/>
    </source>
</evidence>
<protein>
    <recommendedName>
        <fullName evidence="5">Dockerin type 1</fullName>
    </recommendedName>
</protein>
<proteinExistence type="predicted"/>
<accession>A0A429ZEK3</accession>
<reference evidence="3 4" key="1">
    <citation type="submission" date="2017-05" db="EMBL/GenBank/DDBJ databases">
        <title>Vagococcus spp. assemblies.</title>
        <authorList>
            <person name="Gulvik C.A."/>
        </authorList>
    </citation>
    <scope>NUCLEOTIDE SEQUENCE [LARGE SCALE GENOMIC DNA]</scope>
    <source>
        <strain evidence="3 4">SS1994</strain>
    </source>
</reference>
<keyword evidence="4" id="KW-1185">Reference proteome</keyword>
<sequence>MKKAHLFMLLISPIMLLTACQSSQTNSTTTSKASTSSSSTKIETDTSGLLGSYSESDLDDSYDESSATSIALSDNVKISGEGASTDGKVVTITKGGTYIIEGELSNGQLIVNVDKTEKVHLVLNNTTIKNDNGPAILVEQTDKAIITLAKDSKNTVSDGNDYNLSEGETEPDAAIFSKDDLTINGEGSLNVEANYSNGIRSKDDLTLISGNYTINAKNNALKGKDSVSIKDGTYHLTTKEGDGIQANNSTEEDKGFIVIDNGDFTIDSGRDGIQAETALSIQQATFTIKTGGGYNTKQFDTNESYKGLKASKITLLSGSYTLDTLDDAIHSNDSLTIKNGDYTLDTGDDGIHADNSLTIDNGNITINHSYEGIESSVIKLNGGNLLITASDDGINAGGSSEDDGTGQFGADSFGKGGTPPGQADDSKSLEITGGTITVNASGDGLDSNGSITMSGGTVLVYGPTDGGNGALDYDGTFNLTGGTLITTGTSDMAMNVSDDSTQASVGIYFNTTQSANTLYSLTNNEGKSLVTFKSKKEFQHLLISSPDLTNSETYTLLTGGTTAEKDENGLYQSGTKTNGQILSTIKFDGTNILNVDQDGNTVQGGIGMSGGMGGPR</sequence>
<feature type="region of interest" description="Disordered" evidence="1">
    <location>
        <begin position="396"/>
        <end position="428"/>
    </location>
</feature>
<gene>
    <name evidence="3" type="ORF">CBF36_09240</name>
</gene>
<dbReference type="EMBL" id="NGJT01000018">
    <property type="protein sequence ID" value="RST92136.1"/>
    <property type="molecule type" value="Genomic_DNA"/>
</dbReference>
<dbReference type="PROSITE" id="PS51257">
    <property type="entry name" value="PROKAR_LIPOPROTEIN"/>
    <property type="match status" value="1"/>
</dbReference>
<organism evidence="3 4">
    <name type="scientific">Vagococcus bubulae</name>
    <dbReference type="NCBI Taxonomy" id="1977868"/>
    <lineage>
        <taxon>Bacteria</taxon>
        <taxon>Bacillati</taxon>
        <taxon>Bacillota</taxon>
        <taxon>Bacilli</taxon>
        <taxon>Lactobacillales</taxon>
        <taxon>Enterococcaceae</taxon>
        <taxon>Vagococcus</taxon>
    </lineage>
</organism>
<dbReference type="InterPro" id="IPR025584">
    <property type="entry name" value="Cthe_2159"/>
</dbReference>
<dbReference type="RefSeq" id="WP_125958173.1">
    <property type="nucleotide sequence ID" value="NZ_JAQEJV010000017.1"/>
</dbReference>
<feature type="compositionally biased region" description="Low complexity" evidence="1">
    <location>
        <begin position="26"/>
        <end position="55"/>
    </location>
</feature>
<dbReference type="OrthoDB" id="9812829at2"/>
<evidence type="ECO:0000256" key="2">
    <source>
        <dbReference type="SAM" id="SignalP"/>
    </source>
</evidence>
<feature type="chain" id="PRO_5039077229" description="Dockerin type 1" evidence="2">
    <location>
        <begin position="20"/>
        <end position="616"/>
    </location>
</feature>
<dbReference type="Proteomes" id="UP000288490">
    <property type="component" value="Unassembled WGS sequence"/>
</dbReference>
<name>A0A429ZEK3_9ENTE</name>
<evidence type="ECO:0000313" key="4">
    <source>
        <dbReference type="Proteomes" id="UP000288490"/>
    </source>
</evidence>
<evidence type="ECO:0008006" key="5">
    <source>
        <dbReference type="Google" id="ProtNLM"/>
    </source>
</evidence>
<evidence type="ECO:0000313" key="3">
    <source>
        <dbReference type="EMBL" id="RST92136.1"/>
    </source>
</evidence>
<feature type="region of interest" description="Disordered" evidence="1">
    <location>
        <begin position="26"/>
        <end position="60"/>
    </location>
</feature>
<dbReference type="AlphaFoldDB" id="A0A429ZEK3"/>
<comment type="caution">
    <text evidence="3">The sequence shown here is derived from an EMBL/GenBank/DDBJ whole genome shotgun (WGS) entry which is preliminary data.</text>
</comment>
<feature type="signal peptide" evidence="2">
    <location>
        <begin position="1"/>
        <end position="19"/>
    </location>
</feature>